<dbReference type="STRING" id="313594.PI23P_03712"/>
<keyword evidence="9" id="KW-0720">Serine protease</keyword>
<keyword evidence="15" id="KW-1185">Reference proteome</keyword>
<comment type="catalytic activity">
    <reaction evidence="1">
        <text>Hydrolysis of Pro-|-Xaa &gt;&gt; Ala-|-Xaa in oligopeptides.</text>
        <dbReference type="EC" id="3.4.21.26"/>
    </reaction>
</comment>
<feature type="domain" description="Peptidase S9 prolyl oligopeptidase catalytic" evidence="12">
    <location>
        <begin position="556"/>
        <end position="767"/>
    </location>
</feature>
<dbReference type="InterPro" id="IPR029058">
    <property type="entry name" value="AB_hydrolase_fold"/>
</dbReference>
<dbReference type="PANTHER" id="PTHR42881:SF2">
    <property type="entry name" value="PROLYL ENDOPEPTIDASE"/>
    <property type="match status" value="1"/>
</dbReference>
<dbReference type="EC" id="3.4.21.26" evidence="4"/>
<evidence type="ECO:0000256" key="4">
    <source>
        <dbReference type="ARBA" id="ARBA00011897"/>
    </source>
</evidence>
<comment type="subcellular location">
    <subcellularLocation>
        <location evidence="2">Periplasm</location>
    </subcellularLocation>
</comment>
<dbReference type="GO" id="GO:0006508">
    <property type="term" value="P:proteolysis"/>
    <property type="evidence" value="ECO:0007669"/>
    <property type="project" value="UniProtKB-KW"/>
</dbReference>
<keyword evidence="8" id="KW-0378">Hydrolase</keyword>
<evidence type="ECO:0000256" key="11">
    <source>
        <dbReference type="ARBA" id="ARBA00081187"/>
    </source>
</evidence>
<evidence type="ECO:0000256" key="8">
    <source>
        <dbReference type="ARBA" id="ARBA00022801"/>
    </source>
</evidence>
<dbReference type="eggNOG" id="COG1505">
    <property type="taxonomic scope" value="Bacteria"/>
</dbReference>
<dbReference type="AlphaFoldDB" id="A4BX79"/>
<dbReference type="Gene3D" id="2.130.10.120">
    <property type="entry name" value="Prolyl oligopeptidase, N-terminal domain"/>
    <property type="match status" value="1"/>
</dbReference>
<name>A4BX79_9FLAO</name>
<comment type="similarity">
    <text evidence="3">Belongs to the peptidase S9A family.</text>
</comment>
<keyword evidence="6" id="KW-0732">Signal</keyword>
<dbReference type="InterPro" id="IPR002471">
    <property type="entry name" value="Pept_S9_AS"/>
</dbReference>
<evidence type="ECO:0000256" key="2">
    <source>
        <dbReference type="ARBA" id="ARBA00004418"/>
    </source>
</evidence>
<dbReference type="GO" id="GO:0004252">
    <property type="term" value="F:serine-type endopeptidase activity"/>
    <property type="evidence" value="ECO:0007669"/>
    <property type="project" value="UniProtKB-EC"/>
</dbReference>
<dbReference type="InterPro" id="IPR051167">
    <property type="entry name" value="Prolyl_oligopep/macrocyclase"/>
</dbReference>
<evidence type="ECO:0000256" key="9">
    <source>
        <dbReference type="ARBA" id="ARBA00022825"/>
    </source>
</evidence>
<evidence type="ECO:0000256" key="6">
    <source>
        <dbReference type="ARBA" id="ARBA00022729"/>
    </source>
</evidence>
<evidence type="ECO:0000259" key="12">
    <source>
        <dbReference type="Pfam" id="PF00326"/>
    </source>
</evidence>
<accession>A4BX79</accession>
<evidence type="ECO:0000259" key="13">
    <source>
        <dbReference type="Pfam" id="PF02897"/>
    </source>
</evidence>
<dbReference type="FunFam" id="3.40.50.1820:FF:000005">
    <property type="entry name" value="Prolyl endopeptidase"/>
    <property type="match status" value="1"/>
</dbReference>
<proteinExistence type="inferred from homology"/>
<dbReference type="Proteomes" id="UP000003053">
    <property type="component" value="Unassembled WGS sequence"/>
</dbReference>
<dbReference type="InterPro" id="IPR001375">
    <property type="entry name" value="Peptidase_S9_cat"/>
</dbReference>
<dbReference type="SUPFAM" id="SSF53474">
    <property type="entry name" value="alpha/beta-Hydrolases"/>
    <property type="match status" value="1"/>
</dbReference>
<evidence type="ECO:0000256" key="1">
    <source>
        <dbReference type="ARBA" id="ARBA00001070"/>
    </source>
</evidence>
<dbReference type="SUPFAM" id="SSF50993">
    <property type="entry name" value="Peptidase/esterase 'gauge' domain"/>
    <property type="match status" value="1"/>
</dbReference>
<comment type="function">
    <text evidence="10">Cleaves peptide bonds on the C-terminal side of prolyl residues within peptides that are up to approximately 30 amino acids long. Has an absolute requirement for an X-Pro bond in the trans configuration immediately preceding the Pro-Y scissible bond.</text>
</comment>
<reference evidence="14 15" key="1">
    <citation type="submission" date="2006-02" db="EMBL/GenBank/DDBJ databases">
        <authorList>
            <person name="Murray A."/>
            <person name="Staley J."/>
            <person name="Ferriera S."/>
            <person name="Johnson J."/>
            <person name="Kravitz S."/>
            <person name="Halpern A."/>
            <person name="Remington K."/>
            <person name="Beeson K."/>
            <person name="Tran B."/>
            <person name="Rogers Y.-H."/>
            <person name="Friedman R."/>
            <person name="Venter J.C."/>
        </authorList>
    </citation>
    <scope>NUCLEOTIDE SEQUENCE [LARGE SCALE GENOMIC DNA]</scope>
    <source>
        <strain evidence="14 15">23-P</strain>
    </source>
</reference>
<organism evidence="14 15">
    <name type="scientific">Polaribacter irgensii 23-P</name>
    <dbReference type="NCBI Taxonomy" id="313594"/>
    <lineage>
        <taxon>Bacteria</taxon>
        <taxon>Pseudomonadati</taxon>
        <taxon>Bacteroidota</taxon>
        <taxon>Flavobacteriia</taxon>
        <taxon>Flavobacteriales</taxon>
        <taxon>Flavobacteriaceae</taxon>
    </lineage>
</organism>
<comment type="caution">
    <text evidence="14">The sequence shown here is derived from an EMBL/GenBank/DDBJ whole genome shotgun (WGS) entry which is preliminary data.</text>
</comment>
<dbReference type="EMBL" id="AAOG01000001">
    <property type="protein sequence ID" value="EAR13570.1"/>
    <property type="molecule type" value="Genomic_DNA"/>
</dbReference>
<dbReference type="InterPro" id="IPR023302">
    <property type="entry name" value="Pept_S9A_N"/>
</dbReference>
<dbReference type="HOGENOM" id="CLU_011290_1_1_10"/>
<protein>
    <recommendedName>
        <fullName evidence="4">prolyl oligopeptidase</fullName>
        <ecNumber evidence="4">3.4.21.26</ecNumber>
    </recommendedName>
    <alternativeName>
        <fullName evidence="11">Proline-specific endopeptidase</fullName>
    </alternativeName>
</protein>
<dbReference type="Pfam" id="PF02897">
    <property type="entry name" value="Peptidase_S9_N"/>
    <property type="match status" value="1"/>
</dbReference>
<keyword evidence="7" id="KW-0574">Periplasm</keyword>
<dbReference type="Pfam" id="PF00326">
    <property type="entry name" value="Peptidase_S9"/>
    <property type="match status" value="1"/>
</dbReference>
<dbReference type="GO" id="GO:0070012">
    <property type="term" value="F:oligopeptidase activity"/>
    <property type="evidence" value="ECO:0007669"/>
    <property type="project" value="TreeGrafter"/>
</dbReference>
<evidence type="ECO:0000256" key="7">
    <source>
        <dbReference type="ARBA" id="ARBA00022764"/>
    </source>
</evidence>
<dbReference type="InterPro" id="IPR002470">
    <property type="entry name" value="Peptidase_S9A"/>
</dbReference>
<dbReference type="Gene3D" id="3.40.50.1820">
    <property type="entry name" value="alpha/beta hydrolase"/>
    <property type="match status" value="1"/>
</dbReference>
<dbReference type="PRINTS" id="PR00862">
    <property type="entry name" value="PROLIGOPTASE"/>
</dbReference>
<dbReference type="PROSITE" id="PS00708">
    <property type="entry name" value="PRO_ENDOPEP_SER"/>
    <property type="match status" value="1"/>
</dbReference>
<evidence type="ECO:0000256" key="10">
    <source>
        <dbReference type="ARBA" id="ARBA00060121"/>
    </source>
</evidence>
<dbReference type="GO" id="GO:0042597">
    <property type="term" value="C:periplasmic space"/>
    <property type="evidence" value="ECO:0007669"/>
    <property type="project" value="UniProtKB-SubCell"/>
</dbReference>
<evidence type="ECO:0000256" key="3">
    <source>
        <dbReference type="ARBA" id="ARBA00005228"/>
    </source>
</evidence>
<keyword evidence="5" id="KW-0645">Protease</keyword>
<dbReference type="GO" id="GO:0005829">
    <property type="term" value="C:cytosol"/>
    <property type="evidence" value="ECO:0007669"/>
    <property type="project" value="TreeGrafter"/>
</dbReference>
<evidence type="ECO:0000313" key="15">
    <source>
        <dbReference type="Proteomes" id="UP000003053"/>
    </source>
</evidence>
<evidence type="ECO:0000256" key="5">
    <source>
        <dbReference type="ARBA" id="ARBA00022670"/>
    </source>
</evidence>
<sequence>MLSFLSFLVAFLNRVLFLLIFNYTTKIVVLHDVSYIFVLFKKLKKLKTIKKHIKIISFGFIKKTVMKNKFLIPILFVSAFLISCKEENQQNNKNLKYPKTTKKPVIDSLFGTAVTDNYRWLEDDRSKETEAWVQAENEVTFDYLNKIPYRETLKNRLTALWNYEKIGTPYKEGDYTYFSKNDGLQNQSVIYRKKEKSGTEEVFLDPNTFSEDATTSLGALSFSKDGKTAAYAISEGGSDWRKIIILDAASRTIKEDTLVDVKFSGISWYKNEGFYYSSYDKPKGSELSAKTDQHKLYYHKLGTLQKNDALIYGEKNTEKHRYVSGSVTEDNRYLVITAATSTSGNKLFIRDLSLKNSLLKPIIATVESDTYVLDNRGTTLYLQTNLNAPNQKIVRVDAANPTSENWIDFIPETENVLKPTTGAGYFFAEYMVDAVSKVLQYDFEGTLVREIKLPGVGSSGGFGGKATAKELYFSFTNYNTPGSLYLFNPKEGTYSPYWKPVVDFNSDAYISSQVFYTSKDGTKIPMIISHKKGLDLNGKNPTILYGYGGFNISLTPSFSIANAVWMEQGGVYAVPNLRGGGEYGKKWHDAGTQMKKQNVFDDFIAAADFLIAEKYTSSDYLAIRGGSNGGLLVGATMTQRPELMKVALPAVGVLDMLRYHTFTAGAGWAYDYGTANDSKEMFDYLKGYSPVHNVKNGVKYPATLVTTGDHDDRVVPAHSFKFAAELQAKQAGENPTLIRIETNAGHGAGTPITKTIEQYADIFGFTLFNMGFEQLPNPPKPNVKS</sequence>
<dbReference type="OrthoDB" id="9801421at2"/>
<dbReference type="PANTHER" id="PTHR42881">
    <property type="entry name" value="PROLYL ENDOPEPTIDASE"/>
    <property type="match status" value="1"/>
</dbReference>
<evidence type="ECO:0000313" key="14">
    <source>
        <dbReference type="EMBL" id="EAR13570.1"/>
    </source>
</evidence>
<feature type="domain" description="Peptidase S9A N-terminal" evidence="13">
    <location>
        <begin position="98"/>
        <end position="497"/>
    </location>
</feature>
<gene>
    <name evidence="14" type="ORF">PI23P_03712</name>
</gene>